<gene>
    <name evidence="1" type="ORF">A7A09_019180</name>
</gene>
<reference evidence="1" key="1">
    <citation type="submission" date="2018-05" db="EMBL/GenBank/DDBJ databases">
        <title>Reclassification of Methylarcula marina and Methylarcula terricola as Paracoccus methylarcula sp.nov., comb.nov. and Paracoccus terricola comb.nov.</title>
        <authorList>
            <person name="Shmareva M.N."/>
            <person name="Doronina N.V."/>
            <person name="Vasilenko O.V."/>
            <person name="Tarlachkov S.V."/>
            <person name="Trotsenko Y.A."/>
        </authorList>
    </citation>
    <scope>NUCLEOTIDE SEQUENCE [LARGE SCALE GENOMIC DNA]</scope>
    <source>
        <strain evidence="1">VKM B-2159</strain>
    </source>
</reference>
<sequence>MIGARQLPHWYSLQVRMIEITLISINYSLDKTWQHLIPQHEGMPPMTRTFGYTVTRKPDGAEVHSGTIEDHADQGMKRTAKNLKSSLINSHPMAKGLSEGEIDIEMSVIK</sequence>
<name>A0A422QSC8_9RHOB</name>
<proteinExistence type="predicted"/>
<organism evidence="1 2">
    <name type="scientific">Paracoccus methylarcula</name>
    <dbReference type="NCBI Taxonomy" id="72022"/>
    <lineage>
        <taxon>Bacteria</taxon>
        <taxon>Pseudomonadati</taxon>
        <taxon>Pseudomonadota</taxon>
        <taxon>Alphaproteobacteria</taxon>
        <taxon>Rhodobacterales</taxon>
        <taxon>Paracoccaceae</taxon>
        <taxon>Paracoccus</taxon>
    </lineage>
</organism>
<dbReference type="Proteomes" id="UP000238137">
    <property type="component" value="Unassembled WGS sequence"/>
</dbReference>
<keyword evidence="2" id="KW-1185">Reference proteome</keyword>
<dbReference type="AlphaFoldDB" id="A0A422QSC8"/>
<evidence type="ECO:0000313" key="2">
    <source>
        <dbReference type="Proteomes" id="UP000238137"/>
    </source>
</evidence>
<comment type="caution">
    <text evidence="1">The sequence shown here is derived from an EMBL/GenBank/DDBJ whole genome shotgun (WGS) entry which is preliminary data.</text>
</comment>
<protein>
    <submittedName>
        <fullName evidence="1">Uncharacterized protein</fullName>
    </submittedName>
</protein>
<dbReference type="EMBL" id="PXNQ02000015">
    <property type="protein sequence ID" value="RNF32938.1"/>
    <property type="molecule type" value="Genomic_DNA"/>
</dbReference>
<accession>A0A422QSC8</accession>
<evidence type="ECO:0000313" key="1">
    <source>
        <dbReference type="EMBL" id="RNF32938.1"/>
    </source>
</evidence>